<dbReference type="EMBL" id="JAASRN010000002">
    <property type="protein sequence ID" value="NIK74183.1"/>
    <property type="molecule type" value="Genomic_DNA"/>
</dbReference>
<dbReference type="AlphaFoldDB" id="A0A846MRJ8"/>
<evidence type="ECO:0000313" key="2">
    <source>
        <dbReference type="EMBL" id="NIK74183.1"/>
    </source>
</evidence>
<comment type="caution">
    <text evidence="2">The sequence shown here is derived from an EMBL/GenBank/DDBJ whole genome shotgun (WGS) entry which is preliminary data.</text>
</comment>
<dbReference type="Gene3D" id="3.40.50.880">
    <property type="match status" value="1"/>
</dbReference>
<proteinExistence type="predicted"/>
<accession>A0A846MRJ8</accession>
<evidence type="ECO:0000313" key="3">
    <source>
        <dbReference type="Proteomes" id="UP000537126"/>
    </source>
</evidence>
<reference evidence="2 3" key="1">
    <citation type="submission" date="2020-03" db="EMBL/GenBank/DDBJ databases">
        <title>Genomic Encyclopedia of Type Strains, Phase IV (KMG-IV): sequencing the most valuable type-strain genomes for metagenomic binning, comparative biology and taxonomic classification.</title>
        <authorList>
            <person name="Goeker M."/>
        </authorList>
    </citation>
    <scope>NUCLEOTIDE SEQUENCE [LARGE SCALE GENOMIC DNA]</scope>
    <source>
        <strain evidence="2 3">DSM 5718</strain>
    </source>
</reference>
<dbReference type="Proteomes" id="UP000537126">
    <property type="component" value="Unassembled WGS sequence"/>
</dbReference>
<dbReference type="RefSeq" id="WP_166919602.1">
    <property type="nucleotide sequence ID" value="NZ_JAASRN010000002.1"/>
</dbReference>
<keyword evidence="1" id="KW-1133">Transmembrane helix</keyword>
<organism evidence="2 3">
    <name type="scientific">Thermonema lapsum</name>
    <dbReference type="NCBI Taxonomy" id="28195"/>
    <lineage>
        <taxon>Bacteria</taxon>
        <taxon>Pseudomonadati</taxon>
        <taxon>Bacteroidota</taxon>
        <taxon>Cytophagia</taxon>
        <taxon>Cytophagales</taxon>
        <taxon>Thermonemataceae</taxon>
        <taxon>Thermonema</taxon>
    </lineage>
</organism>
<evidence type="ECO:0000256" key="1">
    <source>
        <dbReference type="SAM" id="Phobius"/>
    </source>
</evidence>
<keyword evidence="1" id="KW-0472">Membrane</keyword>
<dbReference type="SUPFAM" id="SSF52317">
    <property type="entry name" value="Class I glutamine amidotransferase-like"/>
    <property type="match status" value="1"/>
</dbReference>
<feature type="transmembrane region" description="Helical" evidence="1">
    <location>
        <begin position="545"/>
        <end position="562"/>
    </location>
</feature>
<keyword evidence="3" id="KW-1185">Reference proteome</keyword>
<name>A0A846MRJ8_9BACT</name>
<dbReference type="InterPro" id="IPR029062">
    <property type="entry name" value="Class_I_gatase-like"/>
</dbReference>
<protein>
    <submittedName>
        <fullName evidence="2">Uncharacterized protein</fullName>
    </submittedName>
</protein>
<gene>
    <name evidence="2" type="ORF">FHS56_001696</name>
</gene>
<sequence>MAVLKRNKWLTLTVLGGTSLLALFYLLHLPMQAHEAGSKRLVLFTLCSELLSEEDLPEGDYYYLYEPLRALESLQTEKLLKTPAQLQQLAQHYQEVYVLGAGLPAPFLEVLDSLSVKAHWIQARCEGLQAVEIMPKYTLDSLHVVVTWTGKPQVSILLPDGSPRLVKADSSALTYREHLLVPFAPLAWMPIGVAYEEDTVWCNQPQLVRGSARTLMIEGAPQPESKFLKSWIKKQGGEYALRSHLSNDIVAEEWHASDTASLRPITAAVLSRFDWLIIDELGWQALSNREQELVLAEVKNKGLGVLWVFNQGKVRYPSYRMLPVRVNESRGTVHLQKRVLAELPLSQWRIRVAQEGVLTLATDGQGQALTVCENYGRGKLAMTTLDNTYSWLLSGDIEAYQRYWLFVASVLARPYAPEVFWELPPVAFARHRLDFRIRSKELIKEAYVLEENTRRYPLYLTQQLPDTTLWAGAWYPPREGFYQWVAIAGTANKPAQRGMWISRMPLSWMAAGRYDYMQPWYERRVAKASKKERAVTGQQNKKMPYWAWACIAFGAMAILWLWERLRA</sequence>
<keyword evidence="1" id="KW-0812">Transmembrane</keyword>